<evidence type="ECO:0000256" key="1">
    <source>
        <dbReference type="ARBA" id="ARBA00006654"/>
    </source>
</evidence>
<proteinExistence type="inferred from homology"/>
<feature type="domain" description="5'-Nucleotidase C-terminal" evidence="5">
    <location>
        <begin position="388"/>
        <end position="531"/>
    </location>
</feature>
<dbReference type="InterPro" id="IPR036907">
    <property type="entry name" value="5'-Nucleotdase_C_sf"/>
</dbReference>
<comment type="similarity">
    <text evidence="1">Belongs to the 5'-nucleotidase family.</text>
</comment>
<dbReference type="PANTHER" id="PTHR11575">
    <property type="entry name" value="5'-NUCLEOTIDASE-RELATED"/>
    <property type="match status" value="1"/>
</dbReference>
<name>A0A8H3YG31_9TREE</name>
<dbReference type="GO" id="GO:0009166">
    <property type="term" value="P:nucleotide catabolic process"/>
    <property type="evidence" value="ECO:0007669"/>
    <property type="project" value="InterPro"/>
</dbReference>
<feature type="region of interest" description="Disordered" evidence="3">
    <location>
        <begin position="671"/>
        <end position="699"/>
    </location>
</feature>
<dbReference type="AlphaFoldDB" id="A0A8H3YG31"/>
<keyword evidence="2" id="KW-0732">Signal</keyword>
<dbReference type="Proteomes" id="UP000620104">
    <property type="component" value="Unassembled WGS sequence"/>
</dbReference>
<feature type="domain" description="Calcineurin-like phosphoesterase" evidence="4">
    <location>
        <begin position="25"/>
        <end position="282"/>
    </location>
</feature>
<dbReference type="Pfam" id="PF00149">
    <property type="entry name" value="Metallophos"/>
    <property type="match status" value="1"/>
</dbReference>
<sequence length="791" mass="87758">MTLPSLYLLISSIRSALIMTTLLPILAFNDVYRVRQKYTVPAGHATRDADGDRPATNADTNSKEEYITVGQFGKTLLYLRNGWDTKPGAQTDAANEEKEGLVLFAGDVFNPSVESSVTRGSHMVPIMNALKIDVSCCGNHDFDFGYAHLSTLIKSCNFPWLLSNIVDSNTGKQPDIVQRFVTFEKKGVKIAVIGLVEKDWIATIPSWPQSFQHRSMSDMAIELSKELRDPEGPHKVDLIIALTHCRLPNDIELANEVGAVSGEDVAQRHGVDLLIGGHDHMYYIGRGAKSWQGFTREEDARGAEKDHGVHLIKSGTDFRDLSEAILQLKEQPEGSVRRRTIVGLTGKHHEITPATPTSVEIDNLTDSLLSKVNSTLSNPVCYTLTPFDVRSEKVRTQEMAIGNWVADILLHAYAEMLEETSKMNEEDHAAQDFDGRADAVIICGGTMRGDSVYPPGKITLGDLLEIMPFDDPVVCLEIDGKGIHDVLESALSKWPAQEGRFPIVAGLRIKWDHTKPPGQRVISIHTIKNASPNGDDSEDEYENPEELVQFLEQEDGTRVEVRQRNAILGEEVKRGDTSRIFRLITRNYMAEGYDGFEALKNRKFIVDDDNGQIMSSIVRSFLLGSAYIFRHKQMQDHHRKHLSSRTDQVISRAHKQWSHEPDHQSAFLVNPSSTSQNSLHVDSSPSTSMILSPGGTSRRHVVNHSHNEIRDALHVARHDHMSSADCFDGASLRAATCDTCEPRENGTKEMAKAAFVVNDKNREEVRGLDGNLAIVSPLVDGRLLDVAAGAE</sequence>
<gene>
    <name evidence="6" type="ORF">NliqN6_4671</name>
</gene>
<dbReference type="OrthoDB" id="10252235at2759"/>
<organism evidence="6 7">
    <name type="scientific">Naganishia liquefaciens</name>
    <dbReference type="NCBI Taxonomy" id="104408"/>
    <lineage>
        <taxon>Eukaryota</taxon>
        <taxon>Fungi</taxon>
        <taxon>Dikarya</taxon>
        <taxon>Basidiomycota</taxon>
        <taxon>Agaricomycotina</taxon>
        <taxon>Tremellomycetes</taxon>
        <taxon>Filobasidiales</taxon>
        <taxon>Filobasidiaceae</taxon>
        <taxon>Naganishia</taxon>
    </lineage>
</organism>
<evidence type="ECO:0000259" key="4">
    <source>
        <dbReference type="Pfam" id="PF00149"/>
    </source>
</evidence>
<dbReference type="GO" id="GO:0016787">
    <property type="term" value="F:hydrolase activity"/>
    <property type="evidence" value="ECO:0007669"/>
    <property type="project" value="InterPro"/>
</dbReference>
<keyword evidence="7" id="KW-1185">Reference proteome</keyword>
<dbReference type="Gene3D" id="3.60.21.10">
    <property type="match status" value="1"/>
</dbReference>
<dbReference type="Gene3D" id="3.90.780.10">
    <property type="entry name" value="5'-Nucleotidase, C-terminal domain"/>
    <property type="match status" value="1"/>
</dbReference>
<dbReference type="PRINTS" id="PR01607">
    <property type="entry name" value="APYRASEFAMLY"/>
</dbReference>
<evidence type="ECO:0000259" key="5">
    <source>
        <dbReference type="Pfam" id="PF02872"/>
    </source>
</evidence>
<evidence type="ECO:0000256" key="3">
    <source>
        <dbReference type="SAM" id="MobiDB-lite"/>
    </source>
</evidence>
<dbReference type="Pfam" id="PF02872">
    <property type="entry name" value="5_nucleotid_C"/>
    <property type="match status" value="1"/>
</dbReference>
<dbReference type="SUPFAM" id="SSF55816">
    <property type="entry name" value="5'-nucleotidase (syn. UDP-sugar hydrolase), C-terminal domain"/>
    <property type="match status" value="1"/>
</dbReference>
<evidence type="ECO:0000313" key="6">
    <source>
        <dbReference type="EMBL" id="GHJ88269.1"/>
    </source>
</evidence>
<dbReference type="SUPFAM" id="SSF56300">
    <property type="entry name" value="Metallo-dependent phosphatases"/>
    <property type="match status" value="1"/>
</dbReference>
<reference evidence="6" key="1">
    <citation type="submission" date="2020-07" db="EMBL/GenBank/DDBJ databases">
        <title>Draft Genome Sequence of a Deep-Sea Yeast, Naganishia (Cryptococcus) liquefaciens strain N6.</title>
        <authorList>
            <person name="Han Y.W."/>
            <person name="Kajitani R."/>
            <person name="Morimoto H."/>
            <person name="Parhat M."/>
            <person name="Tsubouchi H."/>
            <person name="Bakenova O."/>
            <person name="Ogata M."/>
            <person name="Argunhan B."/>
            <person name="Aoki R."/>
            <person name="Kajiwara S."/>
            <person name="Itoh T."/>
            <person name="Iwasaki H."/>
        </authorList>
    </citation>
    <scope>NUCLEOTIDE SEQUENCE</scope>
    <source>
        <strain evidence="6">N6</strain>
    </source>
</reference>
<dbReference type="InterPro" id="IPR008334">
    <property type="entry name" value="5'-Nucleotdase_C"/>
</dbReference>
<accession>A0A8H3YG31</accession>
<evidence type="ECO:0008006" key="8">
    <source>
        <dbReference type="Google" id="ProtNLM"/>
    </source>
</evidence>
<feature type="compositionally biased region" description="Polar residues" evidence="3">
    <location>
        <begin position="671"/>
        <end position="690"/>
    </location>
</feature>
<evidence type="ECO:0000256" key="2">
    <source>
        <dbReference type="ARBA" id="ARBA00022729"/>
    </source>
</evidence>
<dbReference type="InterPro" id="IPR004843">
    <property type="entry name" value="Calcineurin-like_PHP"/>
</dbReference>
<comment type="caution">
    <text evidence="6">The sequence shown here is derived from an EMBL/GenBank/DDBJ whole genome shotgun (WGS) entry which is preliminary data.</text>
</comment>
<evidence type="ECO:0000313" key="7">
    <source>
        <dbReference type="Proteomes" id="UP000620104"/>
    </source>
</evidence>
<dbReference type="InterPro" id="IPR029052">
    <property type="entry name" value="Metallo-depent_PP-like"/>
</dbReference>
<dbReference type="InterPro" id="IPR006179">
    <property type="entry name" value="5_nucleotidase/apyrase"/>
</dbReference>
<dbReference type="EMBL" id="BLZA01000030">
    <property type="protein sequence ID" value="GHJ88269.1"/>
    <property type="molecule type" value="Genomic_DNA"/>
</dbReference>
<dbReference type="PANTHER" id="PTHR11575:SF48">
    <property type="entry name" value="5'-NUCLEOTIDASE"/>
    <property type="match status" value="1"/>
</dbReference>
<protein>
    <recommendedName>
        <fullName evidence="8">Metallo-dependent phosphatase</fullName>
    </recommendedName>
</protein>